<dbReference type="Proteomes" id="UP000234503">
    <property type="component" value="Unassembled WGS sequence"/>
</dbReference>
<feature type="domain" description="Replication modulator SeqA C-terminal DNA-binding" evidence="6">
    <location>
        <begin position="84"/>
        <end position="192"/>
    </location>
</feature>
<dbReference type="InterPro" id="IPR026577">
    <property type="entry name" value="SeqA_DNA-bd_C"/>
</dbReference>
<feature type="region of interest" description="Interaction with DNA" evidence="4">
    <location>
        <begin position="100"/>
        <end position="101"/>
    </location>
</feature>
<dbReference type="GO" id="GO:0005737">
    <property type="term" value="C:cytoplasm"/>
    <property type="evidence" value="ECO:0007669"/>
    <property type="project" value="UniProtKB-SubCell"/>
</dbReference>
<dbReference type="OrthoDB" id="5591069at2"/>
<reference evidence="8 9" key="1">
    <citation type="submission" date="2017-12" db="EMBL/GenBank/DDBJ databases">
        <title>Characterization of six clinical isolates of Enterochimera gen. nov., a novel genus of the Yersiniaciae family and the three species Enterochimera arupensis sp. nov., Enterochimera coloradensis sp. nov, and Enterochimera californica sp. nov.</title>
        <authorList>
            <person name="Rossi A."/>
            <person name="Fisher M."/>
        </authorList>
    </citation>
    <scope>NUCLEOTIDE SEQUENCE [LARGE SCALE GENOMIC DNA]</scope>
    <source>
        <strain evidence="9">2016-Iso4</strain>
    </source>
</reference>
<dbReference type="InterPro" id="IPR036835">
    <property type="entry name" value="SeqA_DNA-bd_C_sf"/>
</dbReference>
<evidence type="ECO:0000313" key="8">
    <source>
        <dbReference type="EMBL" id="PLR39415.1"/>
    </source>
</evidence>
<keyword evidence="1 4" id="KW-0963">Cytoplasm</keyword>
<dbReference type="InterPro" id="IPR033761">
    <property type="entry name" value="SeqA_N"/>
</dbReference>
<evidence type="ECO:0000256" key="4">
    <source>
        <dbReference type="HAMAP-Rule" id="MF_00908"/>
    </source>
</evidence>
<dbReference type="SUPFAM" id="SSF47598">
    <property type="entry name" value="Ribbon-helix-helix"/>
    <property type="match status" value="1"/>
</dbReference>
<dbReference type="EMBL" id="PJZH01000002">
    <property type="protein sequence ID" value="PLR39415.1"/>
    <property type="molecule type" value="Genomic_DNA"/>
</dbReference>
<comment type="subcellular location">
    <subcellularLocation>
        <location evidence="4 5">Cytoplasm</location>
    </subcellularLocation>
</comment>
<proteinExistence type="inferred from homology"/>
<comment type="function">
    <text evidence="4 5">Negative regulator of replication initiation, which contributes to regulation of DNA replication and ensures that replication initiation occurs exactly once per chromosome per cell cycle. Binds to pairs of hemimethylated GATC sequences in the oriC region, thus preventing assembly of replication proteins and re-initiation at newly replicated origins. Repression is relieved when the region becomes fully methylated.</text>
</comment>
<feature type="region of interest" description="Interaction with DNA" evidence="4">
    <location>
        <begin position="163"/>
        <end position="169"/>
    </location>
</feature>
<evidence type="ECO:0000256" key="3">
    <source>
        <dbReference type="ARBA" id="ARBA00023125"/>
    </source>
</evidence>
<dbReference type="Gene3D" id="1.10.1220.10">
    <property type="entry name" value="Met repressor-like"/>
    <property type="match status" value="1"/>
</dbReference>
<dbReference type="SUPFAM" id="SSF82808">
    <property type="entry name" value="Replication modulator SeqA, C-terminal DNA-binding domain"/>
    <property type="match status" value="1"/>
</dbReference>
<dbReference type="NCBIfam" id="NF008389">
    <property type="entry name" value="PRK11187.1"/>
    <property type="match status" value="1"/>
</dbReference>
<dbReference type="Gene3D" id="1.20.1380.10">
    <property type="entry name" value="Replication modulator SeqA, C-terminal DNA-binding domain"/>
    <property type="match status" value="1"/>
</dbReference>
<keyword evidence="3 4" id="KW-0238">DNA-binding</keyword>
<evidence type="ECO:0000256" key="5">
    <source>
        <dbReference type="PIRNR" id="PIRNR019401"/>
    </source>
</evidence>
<dbReference type="GO" id="GO:0006355">
    <property type="term" value="P:regulation of DNA-templated transcription"/>
    <property type="evidence" value="ECO:0007669"/>
    <property type="project" value="InterPro"/>
</dbReference>
<protein>
    <recommendedName>
        <fullName evidence="4 5">Negative modulator of initiation of replication</fullName>
    </recommendedName>
</protein>
<gene>
    <name evidence="4" type="primary">seqA</name>
    <name evidence="8" type="ORF">CYR32_04160</name>
</gene>
<dbReference type="HAMAP" id="MF_00908">
    <property type="entry name" value="SeqA"/>
    <property type="match status" value="1"/>
</dbReference>
<comment type="subunit">
    <text evidence="4">Homodimer. Polymerizes to form helical filaments.</text>
</comment>
<evidence type="ECO:0000313" key="9">
    <source>
        <dbReference type="Proteomes" id="UP000234503"/>
    </source>
</evidence>
<dbReference type="GO" id="GO:0032297">
    <property type="term" value="P:negative regulation of DNA-templated DNA replication initiation"/>
    <property type="evidence" value="ECO:0007669"/>
    <property type="project" value="UniProtKB-UniRule"/>
</dbReference>
<comment type="similarity">
    <text evidence="4 5">Belongs to the SeqA family.</text>
</comment>
<sequence>MKTIEVDEELYRYIASHTQHIGESASDILRRMLKFTPGQQAVRAAPAAVAQSMQARAEPQQAVPVAPSVTAPAAAQQPRDKVRAMRELLLSDEYAEQNKAVNRFMLVLSTLYSLAPQEFAAATETLHGRTRTYFAGDEQTLLQGGNHTKPKPVPGTPYWVITNTNTGRKRSMIETIMQAMQFPVELTDKVCGTI</sequence>
<feature type="domain" description="Negative modulator of initiation of replication SeqA N-terminal" evidence="7">
    <location>
        <begin position="1"/>
        <end position="36"/>
    </location>
</feature>
<dbReference type="RefSeq" id="WP_101822847.1">
    <property type="nucleotide sequence ID" value="NZ_PJZH01000002.1"/>
</dbReference>
<keyword evidence="9" id="KW-1185">Reference proteome</keyword>
<evidence type="ECO:0000256" key="2">
    <source>
        <dbReference type="ARBA" id="ARBA00022880"/>
    </source>
</evidence>
<dbReference type="GO" id="GO:0043565">
    <property type="term" value="F:sequence-specific DNA binding"/>
    <property type="evidence" value="ECO:0007669"/>
    <property type="project" value="UniProtKB-ARBA"/>
</dbReference>
<dbReference type="Pfam" id="PF17206">
    <property type="entry name" value="SeqA_N"/>
    <property type="match status" value="1"/>
</dbReference>
<comment type="caution">
    <text evidence="4">Lacks conserved residue(s) required for the propagation of feature annotation.</text>
</comment>
<dbReference type="PIRSF" id="PIRSF019401">
    <property type="entry name" value="SeqA"/>
    <property type="match status" value="1"/>
</dbReference>
<keyword evidence="2 4" id="KW-0236">DNA replication inhibitor</keyword>
<dbReference type="InterPro" id="IPR013321">
    <property type="entry name" value="Arc_rbn_hlx_hlx"/>
</dbReference>
<evidence type="ECO:0000259" key="7">
    <source>
        <dbReference type="Pfam" id="PF17206"/>
    </source>
</evidence>
<dbReference type="Pfam" id="PF03925">
    <property type="entry name" value="SeqA"/>
    <property type="match status" value="1"/>
</dbReference>
<organism evidence="8 9">
    <name type="scientific">Chimaeribacter coloradensis</name>
    <dbReference type="NCBI Taxonomy" id="2060068"/>
    <lineage>
        <taxon>Bacteria</taxon>
        <taxon>Pseudomonadati</taxon>
        <taxon>Pseudomonadota</taxon>
        <taxon>Gammaproteobacteria</taxon>
        <taxon>Enterobacterales</taxon>
        <taxon>Yersiniaceae</taxon>
        <taxon>Chimaeribacter</taxon>
    </lineage>
</organism>
<name>A0A2N5EBD4_9GAMM</name>
<dbReference type="InterPro" id="IPR005621">
    <property type="entry name" value="SeqA"/>
</dbReference>
<comment type="caution">
    <text evidence="8">The sequence shown here is derived from an EMBL/GenBank/DDBJ whole genome shotgun (WGS) entry which is preliminary data.</text>
</comment>
<dbReference type="FunFam" id="1.20.1380.10:FF:000001">
    <property type="entry name" value="Negative modulator of initiation of replication"/>
    <property type="match status" value="1"/>
</dbReference>
<dbReference type="FunFam" id="1.10.1220.10:FF:000002">
    <property type="entry name" value="Negative modulator of initiation of replication"/>
    <property type="match status" value="1"/>
</dbReference>
<dbReference type="AlphaFoldDB" id="A0A2N5EBD4"/>
<evidence type="ECO:0000256" key="1">
    <source>
        <dbReference type="ARBA" id="ARBA00022490"/>
    </source>
</evidence>
<evidence type="ECO:0000259" key="6">
    <source>
        <dbReference type="Pfam" id="PF03925"/>
    </source>
</evidence>
<dbReference type="InterPro" id="IPR010985">
    <property type="entry name" value="Ribbon_hlx_hlx"/>
</dbReference>
<accession>A0A2N5EBD4</accession>